<feature type="domain" description="PE-PPE" evidence="2">
    <location>
        <begin position="83"/>
        <end position="218"/>
    </location>
</feature>
<evidence type="ECO:0000313" key="4">
    <source>
        <dbReference type="Proteomes" id="UP001519535"/>
    </source>
</evidence>
<proteinExistence type="predicted"/>
<evidence type="ECO:0000256" key="1">
    <source>
        <dbReference type="SAM" id="SignalP"/>
    </source>
</evidence>
<keyword evidence="1" id="KW-0732">Signal</keyword>
<sequence length="286" mass="30847">MNKTSIGACLVAPLLAAPLAIGAASFPALAAEASHTGYLLTSEALVMIPAMNQDWLDLTKSLYLVPNGFDKDSDPTFLQVPETSNLNQSMAGVQDILIKAIETKWDAGEFSAEDPLYVFGYSQAAVAAGMSEQALHDYGIPSDALHFVFVGDSATPDGFLANIMATLLQWVPESWRPEVTDWINQFAEMNHINTAIGVVTPDNLFTTDTYTLTGDGFANWDNGANAPGMFWDHLAYLGLTPDEIAGATIDPSDLTTYHIIDSADVNMFDALSNSFNMIMGGMLAWF</sequence>
<name>A0ABS5RJM4_9MYCO</name>
<dbReference type="Pfam" id="PF08237">
    <property type="entry name" value="PE-PPE"/>
    <property type="match status" value="1"/>
</dbReference>
<organism evidence="3 4">
    <name type="scientific">Mycolicibacter acidiphilus</name>
    <dbReference type="NCBI Taxonomy" id="2835306"/>
    <lineage>
        <taxon>Bacteria</taxon>
        <taxon>Bacillati</taxon>
        <taxon>Actinomycetota</taxon>
        <taxon>Actinomycetes</taxon>
        <taxon>Mycobacteriales</taxon>
        <taxon>Mycobacteriaceae</taxon>
        <taxon>Mycolicibacter</taxon>
    </lineage>
</organism>
<evidence type="ECO:0000313" key="3">
    <source>
        <dbReference type="EMBL" id="MBS9533783.1"/>
    </source>
</evidence>
<feature type="chain" id="PRO_5047251878" evidence="1">
    <location>
        <begin position="31"/>
        <end position="286"/>
    </location>
</feature>
<keyword evidence="4" id="KW-1185">Reference proteome</keyword>
<comment type="caution">
    <text evidence="3">The sequence shown here is derived from an EMBL/GenBank/DDBJ whole genome shotgun (WGS) entry which is preliminary data.</text>
</comment>
<feature type="signal peptide" evidence="1">
    <location>
        <begin position="1"/>
        <end position="30"/>
    </location>
</feature>
<gene>
    <name evidence="3" type="ORF">KIH27_09320</name>
</gene>
<dbReference type="RefSeq" id="WP_214092657.1">
    <property type="nucleotide sequence ID" value="NZ_JAHCLR010000014.1"/>
</dbReference>
<dbReference type="Proteomes" id="UP001519535">
    <property type="component" value="Unassembled WGS sequence"/>
</dbReference>
<protein>
    <submittedName>
        <fullName evidence="3">PE-PPE domain-containing protein</fullName>
    </submittedName>
</protein>
<dbReference type="InterPro" id="IPR013228">
    <property type="entry name" value="PE-PPE_C"/>
</dbReference>
<accession>A0ABS5RJM4</accession>
<dbReference type="EMBL" id="JAHCLR010000014">
    <property type="protein sequence ID" value="MBS9533783.1"/>
    <property type="molecule type" value="Genomic_DNA"/>
</dbReference>
<evidence type="ECO:0000259" key="2">
    <source>
        <dbReference type="Pfam" id="PF08237"/>
    </source>
</evidence>
<reference evidence="3 4" key="1">
    <citation type="submission" date="2021-05" db="EMBL/GenBank/DDBJ databases">
        <title>Mycobacterium acidophilum sp. nov., an extremely acid-tolerant member of the genus Mycobacterium.</title>
        <authorList>
            <person name="Xia J."/>
        </authorList>
    </citation>
    <scope>NUCLEOTIDE SEQUENCE [LARGE SCALE GENOMIC DNA]</scope>
    <source>
        <strain evidence="3 4">M1</strain>
    </source>
</reference>